<keyword evidence="3" id="KW-1185">Reference proteome</keyword>
<feature type="compositionally biased region" description="Basic and acidic residues" evidence="1">
    <location>
        <begin position="61"/>
        <end position="75"/>
    </location>
</feature>
<evidence type="ECO:0000313" key="2">
    <source>
        <dbReference type="EMBL" id="KAK2653425.1"/>
    </source>
</evidence>
<accession>A0AAE0CJH4</accession>
<sequence length="154" mass="17735">MFCFEEFDHRHKPNIEFELLLVPNSIIFPEEQPVGLIRFKKRNNVDLVKENNEENNDEPVEEKIGKAENVNHSDDNPVGDAVSDENDGSAIDNEYEVAEESEDDSYVSLVDDNCGTDSKNKDNCHPDCDETIFLLWSDDENALTRVVRYCRDHQ</sequence>
<gene>
    <name evidence="2" type="ORF">Ddye_013281</name>
</gene>
<dbReference type="EMBL" id="JANJYI010000004">
    <property type="protein sequence ID" value="KAK2653425.1"/>
    <property type="molecule type" value="Genomic_DNA"/>
</dbReference>
<reference evidence="2" key="1">
    <citation type="journal article" date="2023" name="Plant J.">
        <title>Genome sequences and population genomics provide insights into the demographic history, inbreeding, and mutation load of two 'living fossil' tree species of Dipteronia.</title>
        <authorList>
            <person name="Feng Y."/>
            <person name="Comes H.P."/>
            <person name="Chen J."/>
            <person name="Zhu S."/>
            <person name="Lu R."/>
            <person name="Zhang X."/>
            <person name="Li P."/>
            <person name="Qiu J."/>
            <person name="Olsen K.M."/>
            <person name="Qiu Y."/>
        </authorList>
    </citation>
    <scope>NUCLEOTIDE SEQUENCE</scope>
    <source>
        <strain evidence="2">KIB01</strain>
    </source>
</reference>
<dbReference type="AlphaFoldDB" id="A0AAE0CJH4"/>
<evidence type="ECO:0000313" key="3">
    <source>
        <dbReference type="Proteomes" id="UP001280121"/>
    </source>
</evidence>
<comment type="caution">
    <text evidence="2">The sequence shown here is derived from an EMBL/GenBank/DDBJ whole genome shotgun (WGS) entry which is preliminary data.</text>
</comment>
<feature type="region of interest" description="Disordered" evidence="1">
    <location>
        <begin position="49"/>
        <end position="89"/>
    </location>
</feature>
<dbReference type="Proteomes" id="UP001280121">
    <property type="component" value="Unassembled WGS sequence"/>
</dbReference>
<organism evidence="2 3">
    <name type="scientific">Dipteronia dyeriana</name>
    <dbReference type="NCBI Taxonomy" id="168575"/>
    <lineage>
        <taxon>Eukaryota</taxon>
        <taxon>Viridiplantae</taxon>
        <taxon>Streptophyta</taxon>
        <taxon>Embryophyta</taxon>
        <taxon>Tracheophyta</taxon>
        <taxon>Spermatophyta</taxon>
        <taxon>Magnoliopsida</taxon>
        <taxon>eudicotyledons</taxon>
        <taxon>Gunneridae</taxon>
        <taxon>Pentapetalae</taxon>
        <taxon>rosids</taxon>
        <taxon>malvids</taxon>
        <taxon>Sapindales</taxon>
        <taxon>Sapindaceae</taxon>
        <taxon>Hippocastanoideae</taxon>
        <taxon>Acereae</taxon>
        <taxon>Dipteronia</taxon>
    </lineage>
</organism>
<protein>
    <submittedName>
        <fullName evidence="2">Uncharacterized protein</fullName>
    </submittedName>
</protein>
<proteinExistence type="predicted"/>
<evidence type="ECO:0000256" key="1">
    <source>
        <dbReference type="SAM" id="MobiDB-lite"/>
    </source>
</evidence>
<name>A0AAE0CJH4_9ROSI</name>